<feature type="chain" id="PRO_5043787077" description="Secreted protein" evidence="1">
    <location>
        <begin position="19"/>
        <end position="68"/>
    </location>
</feature>
<dbReference type="EMBL" id="JAFNEN010000632">
    <property type="protein sequence ID" value="KAG8179368.1"/>
    <property type="molecule type" value="Genomic_DNA"/>
</dbReference>
<proteinExistence type="predicted"/>
<protein>
    <recommendedName>
        <fullName evidence="4">Secreted protein</fullName>
    </recommendedName>
</protein>
<evidence type="ECO:0000256" key="1">
    <source>
        <dbReference type="SAM" id="SignalP"/>
    </source>
</evidence>
<dbReference type="AlphaFoldDB" id="A0AAV6U688"/>
<keyword evidence="1" id="KW-0732">Signal</keyword>
<dbReference type="Proteomes" id="UP000827092">
    <property type="component" value="Unassembled WGS sequence"/>
</dbReference>
<evidence type="ECO:0000313" key="2">
    <source>
        <dbReference type="EMBL" id="KAG8179368.1"/>
    </source>
</evidence>
<reference evidence="2 3" key="1">
    <citation type="journal article" date="2022" name="Nat. Ecol. Evol.">
        <title>A masculinizing supergene underlies an exaggerated male reproductive morph in a spider.</title>
        <authorList>
            <person name="Hendrickx F."/>
            <person name="De Corte Z."/>
            <person name="Sonet G."/>
            <person name="Van Belleghem S.M."/>
            <person name="Kostlbacher S."/>
            <person name="Vangestel C."/>
        </authorList>
    </citation>
    <scope>NUCLEOTIDE SEQUENCE [LARGE SCALE GENOMIC DNA]</scope>
    <source>
        <strain evidence="2">W744_W776</strain>
    </source>
</reference>
<evidence type="ECO:0008006" key="4">
    <source>
        <dbReference type="Google" id="ProtNLM"/>
    </source>
</evidence>
<accession>A0AAV6U688</accession>
<evidence type="ECO:0000313" key="3">
    <source>
        <dbReference type="Proteomes" id="UP000827092"/>
    </source>
</evidence>
<name>A0AAV6U688_9ARAC</name>
<feature type="signal peptide" evidence="1">
    <location>
        <begin position="1"/>
        <end position="18"/>
    </location>
</feature>
<sequence>MFPIILTYIVVLWSECEANSTLDTTDTDSLLQCRTERRVLLPLDLFKTDTCARCYRYMPEFAFKNKFQ</sequence>
<keyword evidence="3" id="KW-1185">Reference proteome</keyword>
<gene>
    <name evidence="2" type="ORF">JTE90_016543</name>
</gene>
<comment type="caution">
    <text evidence="2">The sequence shown here is derived from an EMBL/GenBank/DDBJ whole genome shotgun (WGS) entry which is preliminary data.</text>
</comment>
<organism evidence="2 3">
    <name type="scientific">Oedothorax gibbosus</name>
    <dbReference type="NCBI Taxonomy" id="931172"/>
    <lineage>
        <taxon>Eukaryota</taxon>
        <taxon>Metazoa</taxon>
        <taxon>Ecdysozoa</taxon>
        <taxon>Arthropoda</taxon>
        <taxon>Chelicerata</taxon>
        <taxon>Arachnida</taxon>
        <taxon>Araneae</taxon>
        <taxon>Araneomorphae</taxon>
        <taxon>Entelegynae</taxon>
        <taxon>Araneoidea</taxon>
        <taxon>Linyphiidae</taxon>
        <taxon>Erigoninae</taxon>
        <taxon>Oedothorax</taxon>
    </lineage>
</organism>